<feature type="region of interest" description="Disordered" evidence="1">
    <location>
        <begin position="1"/>
        <end position="29"/>
    </location>
</feature>
<comment type="caution">
    <text evidence="2">The sequence shown here is derived from an EMBL/GenBank/DDBJ whole genome shotgun (WGS) entry which is preliminary data.</text>
</comment>
<feature type="compositionally biased region" description="Polar residues" evidence="1">
    <location>
        <begin position="1"/>
        <end position="20"/>
    </location>
</feature>
<dbReference type="AlphaFoldDB" id="A0A8J7YEW4"/>
<gene>
    <name evidence="2" type="ORF">EGD98_00005</name>
</gene>
<evidence type="ECO:0000313" key="3">
    <source>
        <dbReference type="Proteomes" id="UP000783863"/>
    </source>
</evidence>
<accession>A0A8J7YEW4</accession>
<dbReference type="Proteomes" id="UP000783863">
    <property type="component" value="Unassembled WGS sequence"/>
</dbReference>
<proteinExistence type="predicted"/>
<feature type="non-terminal residue" evidence="2">
    <location>
        <position position="99"/>
    </location>
</feature>
<protein>
    <submittedName>
        <fullName evidence="2">Uncharacterized protein</fullName>
    </submittedName>
</protein>
<dbReference type="EMBL" id="RKLQ01000001">
    <property type="protein sequence ID" value="MBX0302043.1"/>
    <property type="molecule type" value="Genomic_DNA"/>
</dbReference>
<sequence>MATNDNTDSNHGYSIPQEGSTDWHKPLNDNFRQIDNDVEVRDTEANRTAYTPETNAKFLATDTGRTYIGDGSNWQPLSLPAGAKTPSIVCFQDADGSYA</sequence>
<keyword evidence="3" id="KW-1185">Reference proteome</keyword>
<organism evidence="2 3">
    <name type="scientific">Haloarcula salinisoli</name>
    <dbReference type="NCBI Taxonomy" id="2487746"/>
    <lineage>
        <taxon>Archaea</taxon>
        <taxon>Methanobacteriati</taxon>
        <taxon>Methanobacteriota</taxon>
        <taxon>Stenosarchaea group</taxon>
        <taxon>Halobacteria</taxon>
        <taxon>Halobacteriales</taxon>
        <taxon>Haloarculaceae</taxon>
        <taxon>Haloarcula</taxon>
    </lineage>
</organism>
<evidence type="ECO:0000256" key="1">
    <source>
        <dbReference type="SAM" id="MobiDB-lite"/>
    </source>
</evidence>
<name>A0A8J7YEW4_9EURY</name>
<evidence type="ECO:0000313" key="2">
    <source>
        <dbReference type="EMBL" id="MBX0302043.1"/>
    </source>
</evidence>
<reference evidence="2" key="1">
    <citation type="submission" date="2021-06" db="EMBL/GenBank/DDBJ databases">
        <title>Halomicroarcula sp. F24A a new haloarchaeum isolated from saline soil.</title>
        <authorList>
            <person name="Duran-Viseras A."/>
            <person name="Sanchez-Porro C."/>
            <person name="Ventosa A."/>
        </authorList>
    </citation>
    <scope>NUCLEOTIDE SEQUENCE</scope>
    <source>
        <strain evidence="2">F24A</strain>
    </source>
</reference>